<protein>
    <submittedName>
        <fullName evidence="2">Secreted protein</fullName>
    </submittedName>
</protein>
<name>A0A915JUF2_ROMCU</name>
<reference evidence="2" key="1">
    <citation type="submission" date="2022-11" db="UniProtKB">
        <authorList>
            <consortium name="WormBaseParasite"/>
        </authorList>
    </citation>
    <scope>IDENTIFICATION</scope>
</reference>
<accession>A0A915JUF2</accession>
<dbReference type="Proteomes" id="UP000887565">
    <property type="component" value="Unplaced"/>
</dbReference>
<evidence type="ECO:0000313" key="2">
    <source>
        <dbReference type="WBParaSite" id="nRc.2.0.1.t29694-RA"/>
    </source>
</evidence>
<dbReference type="AlphaFoldDB" id="A0A915JUF2"/>
<sequence length="141" mass="14948">MTTTAAACVAPVTNAGCCVLTTGAGTCGCVLTCPDPPACAVWDIEGRFKSTLDTNSLAERLFWVYSTSTPLHQAACHQQGAQQSACQMCDVLLNIPSFIWLISNALLQSLNEVVNSSVQRGCDEDFGVVSSKSTWDNYCGS</sequence>
<dbReference type="WBParaSite" id="nRc.2.0.1.t29694-RA">
    <property type="protein sequence ID" value="nRc.2.0.1.t29694-RA"/>
    <property type="gene ID" value="nRc.2.0.1.g29694"/>
</dbReference>
<keyword evidence="1" id="KW-1185">Reference proteome</keyword>
<organism evidence="1 2">
    <name type="scientific">Romanomermis culicivorax</name>
    <name type="common">Nematode worm</name>
    <dbReference type="NCBI Taxonomy" id="13658"/>
    <lineage>
        <taxon>Eukaryota</taxon>
        <taxon>Metazoa</taxon>
        <taxon>Ecdysozoa</taxon>
        <taxon>Nematoda</taxon>
        <taxon>Enoplea</taxon>
        <taxon>Dorylaimia</taxon>
        <taxon>Mermithida</taxon>
        <taxon>Mermithoidea</taxon>
        <taxon>Mermithidae</taxon>
        <taxon>Romanomermis</taxon>
    </lineage>
</organism>
<evidence type="ECO:0000313" key="1">
    <source>
        <dbReference type="Proteomes" id="UP000887565"/>
    </source>
</evidence>
<proteinExistence type="predicted"/>